<dbReference type="AlphaFoldDB" id="A0A256EY83"/>
<gene>
    <name evidence="6" type="ORF">CEV33_3621</name>
</gene>
<evidence type="ECO:0000313" key="6">
    <source>
        <dbReference type="EMBL" id="OYR07584.1"/>
    </source>
</evidence>
<dbReference type="Gene3D" id="3.40.50.720">
    <property type="entry name" value="NAD(P)-binding Rossmann-like Domain"/>
    <property type="match status" value="1"/>
</dbReference>
<feature type="domain" description="3-hydroxyisobutyrate dehydrogenase-like NAD-binding" evidence="5">
    <location>
        <begin position="169"/>
        <end position="289"/>
    </location>
</feature>
<feature type="domain" description="6-phosphogluconate dehydrogenase NADP-binding" evidence="4">
    <location>
        <begin position="6"/>
        <end position="166"/>
    </location>
</feature>
<dbReference type="RefSeq" id="WP_094542626.1">
    <property type="nucleotide sequence ID" value="NZ_JBHEER010000008.1"/>
</dbReference>
<accession>A0A256EY83</accession>
<dbReference type="InterPro" id="IPR029154">
    <property type="entry name" value="HIBADH-like_NADP-bd"/>
</dbReference>
<dbReference type="PIRSF" id="PIRSF000103">
    <property type="entry name" value="HIBADH"/>
    <property type="match status" value="1"/>
</dbReference>
<dbReference type="PANTHER" id="PTHR43060">
    <property type="entry name" value="3-HYDROXYISOBUTYRATE DEHYDROGENASE-LIKE 1, MITOCHONDRIAL-RELATED"/>
    <property type="match status" value="1"/>
</dbReference>
<keyword evidence="2" id="KW-0520">NAD</keyword>
<dbReference type="InterPro" id="IPR015815">
    <property type="entry name" value="HIBADH-related"/>
</dbReference>
<proteinExistence type="predicted"/>
<evidence type="ECO:0000313" key="7">
    <source>
        <dbReference type="Proteomes" id="UP000216478"/>
    </source>
</evidence>
<dbReference type="PANTHER" id="PTHR43060:SF15">
    <property type="entry name" value="3-HYDROXYISOBUTYRATE DEHYDROGENASE-LIKE 1, MITOCHONDRIAL-RELATED"/>
    <property type="match status" value="1"/>
</dbReference>
<dbReference type="OrthoDB" id="9812907at2"/>
<comment type="caution">
    <text evidence="6">The sequence shown here is derived from an EMBL/GenBank/DDBJ whole genome shotgun (WGS) entry which is preliminary data.</text>
</comment>
<dbReference type="InterPro" id="IPR036291">
    <property type="entry name" value="NAD(P)-bd_dom_sf"/>
</dbReference>
<evidence type="ECO:0000256" key="3">
    <source>
        <dbReference type="PIRSR" id="PIRSR000103-1"/>
    </source>
</evidence>
<dbReference type="GO" id="GO:0051287">
    <property type="term" value="F:NAD binding"/>
    <property type="evidence" value="ECO:0007669"/>
    <property type="project" value="InterPro"/>
</dbReference>
<evidence type="ECO:0000256" key="1">
    <source>
        <dbReference type="ARBA" id="ARBA00023002"/>
    </source>
</evidence>
<keyword evidence="7" id="KW-1185">Reference proteome</keyword>
<name>A0A256EY83_9HYPH</name>
<sequence length="294" mass="30706">MSKTSNVAVVGAGIMGTAIATRLLETGNSVRIFDLDTDKVTKLVEKGATAAESPAGATAQSDFVILSLNHANIVRSVVFGEGGVAQAASAGKTLIDMSSIDPSETAKMAKQLASETGMKWVDCPLSGGAPRALTGELTIVAGGEKEDFDHAYTVMQYLSTNYTLMGPSGAGQATKLINQLFCAVAFQAVAEAVKLAEAGGVDPAIVPQALAGGRADNRIMQEFMGKFAARDYSPTGRIDNMLKDLDSLQAFAMKTKTPLPMTGQVVEIHRLLCAAGLGDRDSAEMMRLLDGKLS</sequence>
<keyword evidence="1" id="KW-0560">Oxidoreductase</keyword>
<dbReference type="SUPFAM" id="SSF51735">
    <property type="entry name" value="NAD(P)-binding Rossmann-fold domains"/>
    <property type="match status" value="1"/>
</dbReference>
<dbReference type="GO" id="GO:0050661">
    <property type="term" value="F:NADP binding"/>
    <property type="evidence" value="ECO:0007669"/>
    <property type="project" value="InterPro"/>
</dbReference>
<dbReference type="SUPFAM" id="SSF48179">
    <property type="entry name" value="6-phosphogluconate dehydrogenase C-terminal domain-like"/>
    <property type="match status" value="1"/>
</dbReference>
<dbReference type="InterPro" id="IPR013328">
    <property type="entry name" value="6PGD_dom2"/>
</dbReference>
<protein>
    <submittedName>
        <fullName evidence="6">UDP-glucose/GDP-mannose dehydrogenase family, NAD binding domain protein</fullName>
    </submittedName>
</protein>
<dbReference type="EMBL" id="NNRL01000169">
    <property type="protein sequence ID" value="OYR07584.1"/>
    <property type="molecule type" value="Genomic_DNA"/>
</dbReference>
<dbReference type="Pfam" id="PF14833">
    <property type="entry name" value="NAD_binding_11"/>
    <property type="match status" value="1"/>
</dbReference>
<dbReference type="InterPro" id="IPR008927">
    <property type="entry name" value="6-PGluconate_DH-like_C_sf"/>
</dbReference>
<reference evidence="6 7" key="1">
    <citation type="submission" date="2017-07" db="EMBL/GenBank/DDBJ databases">
        <title>Phylogenetic study on the rhizospheric bacterium Ochrobactrum sp. A44.</title>
        <authorList>
            <person name="Krzyzanowska D.M."/>
            <person name="Ossowicki A."/>
            <person name="Rajewska M."/>
            <person name="Maciag T."/>
            <person name="Kaczynski Z."/>
            <person name="Czerwicka M."/>
            <person name="Jafra S."/>
        </authorList>
    </citation>
    <scope>NUCLEOTIDE SEQUENCE [LARGE SCALE GENOMIC DNA]</scope>
    <source>
        <strain evidence="6 7">OgA9a</strain>
    </source>
</reference>
<organism evidence="6 7">
    <name type="scientific">Brucella grignonensis</name>
    <dbReference type="NCBI Taxonomy" id="94627"/>
    <lineage>
        <taxon>Bacteria</taxon>
        <taxon>Pseudomonadati</taxon>
        <taxon>Pseudomonadota</taxon>
        <taxon>Alphaproteobacteria</taxon>
        <taxon>Hyphomicrobiales</taxon>
        <taxon>Brucellaceae</taxon>
        <taxon>Brucella/Ochrobactrum group</taxon>
        <taxon>Brucella</taxon>
    </lineage>
</organism>
<dbReference type="Gene3D" id="1.10.1040.10">
    <property type="entry name" value="N-(1-d-carboxylethyl)-l-norvaline Dehydrogenase, domain 2"/>
    <property type="match status" value="1"/>
</dbReference>
<dbReference type="InterPro" id="IPR006115">
    <property type="entry name" value="6PGDH_NADP-bd"/>
</dbReference>
<feature type="active site" evidence="3">
    <location>
        <position position="175"/>
    </location>
</feature>
<dbReference type="Pfam" id="PF03446">
    <property type="entry name" value="NAD_binding_2"/>
    <property type="match status" value="1"/>
</dbReference>
<evidence type="ECO:0000259" key="5">
    <source>
        <dbReference type="Pfam" id="PF14833"/>
    </source>
</evidence>
<dbReference type="GO" id="GO:0016491">
    <property type="term" value="F:oxidoreductase activity"/>
    <property type="evidence" value="ECO:0007669"/>
    <property type="project" value="UniProtKB-KW"/>
</dbReference>
<evidence type="ECO:0000259" key="4">
    <source>
        <dbReference type="Pfam" id="PF03446"/>
    </source>
</evidence>
<evidence type="ECO:0000256" key="2">
    <source>
        <dbReference type="ARBA" id="ARBA00023027"/>
    </source>
</evidence>
<dbReference type="Proteomes" id="UP000216478">
    <property type="component" value="Unassembled WGS sequence"/>
</dbReference>